<keyword evidence="8" id="KW-1185">Reference proteome</keyword>
<dbReference type="SMART" id="SM00226">
    <property type="entry name" value="LMWPc"/>
    <property type="match status" value="1"/>
</dbReference>
<dbReference type="AlphaFoldDB" id="A0A239JL73"/>
<evidence type="ECO:0000256" key="5">
    <source>
        <dbReference type="PIRSR" id="PIRSR617867-1"/>
    </source>
</evidence>
<protein>
    <recommendedName>
        <fullName evidence="2">protein-tyrosine-phosphatase</fullName>
        <ecNumber evidence="2">3.1.3.48</ecNumber>
    </recommendedName>
</protein>
<comment type="similarity">
    <text evidence="1">Belongs to the low molecular weight phosphotyrosine protein phosphatase family.</text>
</comment>
<feature type="active site" description="Proton donor" evidence="5">
    <location>
        <position position="123"/>
    </location>
</feature>
<dbReference type="PANTHER" id="PTHR11717">
    <property type="entry name" value="LOW MOLECULAR WEIGHT PROTEIN TYROSINE PHOSPHATASE"/>
    <property type="match status" value="1"/>
</dbReference>
<evidence type="ECO:0000313" key="7">
    <source>
        <dbReference type="EMBL" id="SNT06786.1"/>
    </source>
</evidence>
<gene>
    <name evidence="7" type="ORF">SAMN05421640_2243</name>
</gene>
<dbReference type="Pfam" id="PF01451">
    <property type="entry name" value="LMWPc"/>
    <property type="match status" value="1"/>
</dbReference>
<dbReference type="Proteomes" id="UP000198393">
    <property type="component" value="Unassembled WGS sequence"/>
</dbReference>
<evidence type="ECO:0000256" key="1">
    <source>
        <dbReference type="ARBA" id="ARBA00011063"/>
    </source>
</evidence>
<dbReference type="EC" id="3.1.3.48" evidence="2"/>
<evidence type="ECO:0000256" key="2">
    <source>
        <dbReference type="ARBA" id="ARBA00013064"/>
    </source>
</evidence>
<sequence>MIKVLFVCLGNICRSPLAEAIFNKKLQNEGLSNKIMADSAGTGNYHVGENPDPRTIEIAGKHGIPVNHKGQQFKKHHQTDFDYLVAMDHSNQSNMIAEMGEHPEKLLLMRDFDPYGKGEDVPDPYYGGTNGFETVYQILDRSLVEFLTFLKKKHNL</sequence>
<keyword evidence="3" id="KW-0378">Hydrolase</keyword>
<dbReference type="InterPro" id="IPR017867">
    <property type="entry name" value="Tyr_phospatase_low_mol_wt"/>
</dbReference>
<accession>A0A239JL73</accession>
<dbReference type="CDD" id="cd16343">
    <property type="entry name" value="LMWPTP"/>
    <property type="match status" value="1"/>
</dbReference>
<proteinExistence type="inferred from homology"/>
<dbReference type="SUPFAM" id="SSF52788">
    <property type="entry name" value="Phosphotyrosine protein phosphatases I"/>
    <property type="match status" value="1"/>
</dbReference>
<evidence type="ECO:0000313" key="8">
    <source>
        <dbReference type="Proteomes" id="UP000198393"/>
    </source>
</evidence>
<dbReference type="InterPro" id="IPR023485">
    <property type="entry name" value="Ptyr_pPase"/>
</dbReference>
<name>A0A239JL73_EKHLU</name>
<evidence type="ECO:0000256" key="4">
    <source>
        <dbReference type="ARBA" id="ARBA00022912"/>
    </source>
</evidence>
<feature type="active site" evidence="5">
    <location>
        <position position="14"/>
    </location>
</feature>
<feature type="domain" description="Phosphotyrosine protein phosphatase I" evidence="6">
    <location>
        <begin position="2"/>
        <end position="149"/>
    </location>
</feature>
<feature type="active site" description="Nucleophile" evidence="5">
    <location>
        <position position="8"/>
    </location>
</feature>
<evidence type="ECO:0000259" key="6">
    <source>
        <dbReference type="SMART" id="SM00226"/>
    </source>
</evidence>
<dbReference type="InterPro" id="IPR036196">
    <property type="entry name" value="Ptyr_pPase_sf"/>
</dbReference>
<dbReference type="InterPro" id="IPR050438">
    <property type="entry name" value="LMW_PTPase"/>
</dbReference>
<dbReference type="Gene3D" id="3.40.50.2300">
    <property type="match status" value="1"/>
</dbReference>
<dbReference type="PANTHER" id="PTHR11717:SF7">
    <property type="entry name" value="LOW MOLECULAR WEIGHT PHOSPHOTYROSINE PROTEIN PHOSPHATASE"/>
    <property type="match status" value="1"/>
</dbReference>
<dbReference type="RefSeq" id="WP_089356948.1">
    <property type="nucleotide sequence ID" value="NZ_FZPD01000003.1"/>
</dbReference>
<keyword evidence="4" id="KW-0904">Protein phosphatase</keyword>
<dbReference type="OrthoDB" id="9784339at2"/>
<reference evidence="7 8" key="1">
    <citation type="submission" date="2017-06" db="EMBL/GenBank/DDBJ databases">
        <authorList>
            <person name="Kim H.J."/>
            <person name="Triplett B.A."/>
        </authorList>
    </citation>
    <scope>NUCLEOTIDE SEQUENCE [LARGE SCALE GENOMIC DNA]</scope>
    <source>
        <strain evidence="7 8">DSM 19307</strain>
    </source>
</reference>
<organism evidence="7 8">
    <name type="scientific">Ekhidna lutea</name>
    <dbReference type="NCBI Taxonomy" id="447679"/>
    <lineage>
        <taxon>Bacteria</taxon>
        <taxon>Pseudomonadati</taxon>
        <taxon>Bacteroidota</taxon>
        <taxon>Cytophagia</taxon>
        <taxon>Cytophagales</taxon>
        <taxon>Reichenbachiellaceae</taxon>
        <taxon>Ekhidna</taxon>
    </lineage>
</organism>
<evidence type="ECO:0000256" key="3">
    <source>
        <dbReference type="ARBA" id="ARBA00022801"/>
    </source>
</evidence>
<dbReference type="GO" id="GO:0004725">
    <property type="term" value="F:protein tyrosine phosphatase activity"/>
    <property type="evidence" value="ECO:0007669"/>
    <property type="project" value="UniProtKB-EC"/>
</dbReference>
<dbReference type="EMBL" id="FZPD01000003">
    <property type="protein sequence ID" value="SNT06786.1"/>
    <property type="molecule type" value="Genomic_DNA"/>
</dbReference>
<dbReference type="PRINTS" id="PR00719">
    <property type="entry name" value="LMWPTPASE"/>
</dbReference>